<proteinExistence type="predicted"/>
<gene>
    <name evidence="1" type="ORF">ONZ51_g5000</name>
</gene>
<evidence type="ECO:0000313" key="2">
    <source>
        <dbReference type="Proteomes" id="UP001215151"/>
    </source>
</evidence>
<reference evidence="1" key="1">
    <citation type="submission" date="2022-11" db="EMBL/GenBank/DDBJ databases">
        <title>Genome Sequence of Cubamyces cubensis.</title>
        <authorList>
            <person name="Buettner E."/>
        </authorList>
    </citation>
    <scope>NUCLEOTIDE SEQUENCE</scope>
    <source>
        <strain evidence="1">MPL-01</strain>
    </source>
</reference>
<dbReference type="Proteomes" id="UP001215151">
    <property type="component" value="Unassembled WGS sequence"/>
</dbReference>
<protein>
    <submittedName>
        <fullName evidence="1">Uncharacterized protein</fullName>
    </submittedName>
</protein>
<name>A0AAD7XBI1_9APHY</name>
<evidence type="ECO:0000313" key="1">
    <source>
        <dbReference type="EMBL" id="KAJ8482959.1"/>
    </source>
</evidence>
<dbReference type="EMBL" id="JAPEVG010000103">
    <property type="protein sequence ID" value="KAJ8482959.1"/>
    <property type="molecule type" value="Genomic_DNA"/>
</dbReference>
<accession>A0AAD7XBI1</accession>
<keyword evidence="2" id="KW-1185">Reference proteome</keyword>
<organism evidence="1 2">
    <name type="scientific">Trametes cubensis</name>
    <dbReference type="NCBI Taxonomy" id="1111947"/>
    <lineage>
        <taxon>Eukaryota</taxon>
        <taxon>Fungi</taxon>
        <taxon>Dikarya</taxon>
        <taxon>Basidiomycota</taxon>
        <taxon>Agaricomycotina</taxon>
        <taxon>Agaricomycetes</taxon>
        <taxon>Polyporales</taxon>
        <taxon>Polyporaceae</taxon>
        <taxon>Trametes</taxon>
    </lineage>
</organism>
<sequence>MPVVLPEQGRSGTVGEPPINLDWIAKDPDIDLPVYIIVSGPRDGSSHDLRGLHWRLSWQVARDKWRYVHIVEHWRDHQRAPNPRYVYWGALTQSSGHSTSKLTKVLVGVMSLATRKSIEQLALEVPVMWPDGTWNCQNWILDLLTRMHRAGIISQRRWEEVVGAAHNGQEQLSYGNIVP</sequence>
<dbReference type="AlphaFoldDB" id="A0AAD7XBI1"/>
<comment type="caution">
    <text evidence="1">The sequence shown here is derived from an EMBL/GenBank/DDBJ whole genome shotgun (WGS) entry which is preliminary data.</text>
</comment>